<keyword evidence="4 9" id="KW-1003">Cell membrane</keyword>
<evidence type="ECO:0000256" key="1">
    <source>
        <dbReference type="ARBA" id="ARBA00004429"/>
    </source>
</evidence>
<keyword evidence="8 9" id="KW-0472">Membrane</keyword>
<reference evidence="12" key="1">
    <citation type="journal article" date="2019" name="Int. J. Syst. Evol. Microbiol.">
        <title>The Global Catalogue of Microorganisms (GCM) 10K type strain sequencing project: providing services to taxonomists for standard genome sequencing and annotation.</title>
        <authorList>
            <consortium name="The Broad Institute Genomics Platform"/>
            <consortium name="The Broad Institute Genome Sequencing Center for Infectious Disease"/>
            <person name="Wu L."/>
            <person name="Ma J."/>
        </authorList>
    </citation>
    <scope>NUCLEOTIDE SEQUENCE [LARGE SCALE GENOMIC DNA]</scope>
    <source>
        <strain evidence="12">CCUG 50213</strain>
    </source>
</reference>
<organism evidence="11 12">
    <name type="scientific">Leucobacter albus</name>
    <dbReference type="NCBI Taxonomy" id="272210"/>
    <lineage>
        <taxon>Bacteria</taxon>
        <taxon>Bacillati</taxon>
        <taxon>Actinomycetota</taxon>
        <taxon>Actinomycetes</taxon>
        <taxon>Micrococcales</taxon>
        <taxon>Microbacteriaceae</taxon>
        <taxon>Leucobacter</taxon>
    </lineage>
</organism>
<feature type="transmembrane region" description="Helical" evidence="9">
    <location>
        <begin position="155"/>
        <end position="180"/>
    </location>
</feature>
<feature type="transmembrane region" description="Helical" evidence="9">
    <location>
        <begin position="51"/>
        <end position="72"/>
    </location>
</feature>
<evidence type="ECO:0000259" key="10">
    <source>
        <dbReference type="PROSITE" id="PS51012"/>
    </source>
</evidence>
<evidence type="ECO:0000256" key="2">
    <source>
        <dbReference type="ARBA" id="ARBA00007783"/>
    </source>
</evidence>
<evidence type="ECO:0000256" key="5">
    <source>
        <dbReference type="ARBA" id="ARBA00022519"/>
    </source>
</evidence>
<comment type="subcellular location">
    <subcellularLocation>
        <location evidence="1">Cell inner membrane</location>
        <topology evidence="1">Multi-pass membrane protein</topology>
    </subcellularLocation>
    <subcellularLocation>
        <location evidence="9">Cell membrane</location>
        <topology evidence="9">Multi-pass membrane protein</topology>
    </subcellularLocation>
</comment>
<feature type="domain" description="ABC transmembrane type-2" evidence="10">
    <location>
        <begin position="48"/>
        <end position="280"/>
    </location>
</feature>
<gene>
    <name evidence="11" type="ORF">ACFQ3U_05605</name>
</gene>
<evidence type="ECO:0000256" key="9">
    <source>
        <dbReference type="RuleBase" id="RU361157"/>
    </source>
</evidence>
<dbReference type="PROSITE" id="PS51012">
    <property type="entry name" value="ABC_TM2"/>
    <property type="match status" value="1"/>
</dbReference>
<proteinExistence type="inferred from homology"/>
<sequence length="288" mass="32083">MDAHAILDDPDFRKPGSDRGLLGIFRHYHLLTLLLKKGITTRYHGSALGWVWSYIRPAAQFLMYYIVVGILMGGRGDITLFPIYLFSGIVAVNLFSETLRNTTSAITDNKALVKKIYLPRALFPLAALGVGLIHFLPQAVLLFVVALIFGWSFGWVPLLAFIAGVLLILIFSLGLGLFFGSINVAYRDARNFVDLILMFATWASPVLYTWELVQTHAPAWLYHIYMVNPMTAAVELFHTAFWVPIAPADARPSHLLIQTLIAAAIALLTLLIGQITFRKLEGSFAQHL</sequence>
<evidence type="ECO:0000256" key="4">
    <source>
        <dbReference type="ARBA" id="ARBA00022475"/>
    </source>
</evidence>
<keyword evidence="12" id="KW-1185">Reference proteome</keyword>
<evidence type="ECO:0000256" key="7">
    <source>
        <dbReference type="ARBA" id="ARBA00022989"/>
    </source>
</evidence>
<keyword evidence="7 9" id="KW-1133">Transmembrane helix</keyword>
<dbReference type="Pfam" id="PF01061">
    <property type="entry name" value="ABC2_membrane"/>
    <property type="match status" value="1"/>
</dbReference>
<evidence type="ECO:0000313" key="11">
    <source>
        <dbReference type="EMBL" id="MFD1201368.1"/>
    </source>
</evidence>
<dbReference type="Proteomes" id="UP001597181">
    <property type="component" value="Unassembled WGS sequence"/>
</dbReference>
<name>A0ABW3TMY1_9MICO</name>
<comment type="similarity">
    <text evidence="2 9">Belongs to the ABC-2 integral membrane protein family.</text>
</comment>
<dbReference type="EMBL" id="JBHTLY010000002">
    <property type="protein sequence ID" value="MFD1201368.1"/>
    <property type="molecule type" value="Genomic_DNA"/>
</dbReference>
<dbReference type="InterPro" id="IPR047817">
    <property type="entry name" value="ABC2_TM_bact-type"/>
</dbReference>
<feature type="transmembrane region" description="Helical" evidence="9">
    <location>
        <begin position="222"/>
        <end position="243"/>
    </location>
</feature>
<dbReference type="RefSeq" id="WP_343957500.1">
    <property type="nucleotide sequence ID" value="NZ_BAAAKZ010000001.1"/>
</dbReference>
<keyword evidence="3 9" id="KW-0813">Transport</keyword>
<evidence type="ECO:0000313" key="12">
    <source>
        <dbReference type="Proteomes" id="UP001597181"/>
    </source>
</evidence>
<evidence type="ECO:0000256" key="3">
    <source>
        <dbReference type="ARBA" id="ARBA00022448"/>
    </source>
</evidence>
<feature type="transmembrane region" description="Helical" evidence="9">
    <location>
        <begin position="117"/>
        <end position="149"/>
    </location>
</feature>
<evidence type="ECO:0000256" key="6">
    <source>
        <dbReference type="ARBA" id="ARBA00022692"/>
    </source>
</evidence>
<protein>
    <recommendedName>
        <fullName evidence="9">Transport permease protein</fullName>
    </recommendedName>
</protein>
<feature type="transmembrane region" description="Helical" evidence="9">
    <location>
        <begin position="255"/>
        <end position="277"/>
    </location>
</feature>
<accession>A0ABW3TMY1</accession>
<keyword evidence="5" id="KW-0997">Cell inner membrane</keyword>
<dbReference type="PANTHER" id="PTHR30413">
    <property type="entry name" value="INNER MEMBRANE TRANSPORT PERMEASE"/>
    <property type="match status" value="1"/>
</dbReference>
<feature type="transmembrane region" description="Helical" evidence="9">
    <location>
        <begin position="78"/>
        <end position="96"/>
    </location>
</feature>
<comment type="caution">
    <text evidence="11">The sequence shown here is derived from an EMBL/GenBank/DDBJ whole genome shotgun (WGS) entry which is preliminary data.</text>
</comment>
<feature type="transmembrane region" description="Helical" evidence="9">
    <location>
        <begin position="192"/>
        <end position="210"/>
    </location>
</feature>
<dbReference type="InterPro" id="IPR013525">
    <property type="entry name" value="ABC2_TM"/>
</dbReference>
<dbReference type="PANTHER" id="PTHR30413:SF8">
    <property type="entry name" value="TRANSPORT PERMEASE PROTEIN"/>
    <property type="match status" value="1"/>
</dbReference>
<evidence type="ECO:0000256" key="8">
    <source>
        <dbReference type="ARBA" id="ARBA00023136"/>
    </source>
</evidence>
<keyword evidence="6 9" id="KW-0812">Transmembrane</keyword>